<keyword evidence="2" id="KW-1185">Reference proteome</keyword>
<organism evidence="1 2">
    <name type="scientific">Paenibacillus phyllosphaerae</name>
    <dbReference type="NCBI Taxonomy" id="274593"/>
    <lineage>
        <taxon>Bacteria</taxon>
        <taxon>Bacillati</taxon>
        <taxon>Bacillota</taxon>
        <taxon>Bacilli</taxon>
        <taxon>Bacillales</taxon>
        <taxon>Paenibacillaceae</taxon>
        <taxon>Paenibacillus</taxon>
    </lineage>
</organism>
<gene>
    <name evidence="1" type="ORF">FHS18_003353</name>
</gene>
<dbReference type="NCBIfam" id="TIGR01509">
    <property type="entry name" value="HAD-SF-IA-v3"/>
    <property type="match status" value="1"/>
</dbReference>
<protein>
    <submittedName>
        <fullName evidence="1">Putative hydrolase of the HAD superfamily</fullName>
    </submittedName>
</protein>
<dbReference type="EMBL" id="JACHXK010000006">
    <property type="protein sequence ID" value="MBB3111285.1"/>
    <property type="molecule type" value="Genomic_DNA"/>
</dbReference>
<dbReference type="GO" id="GO:0016787">
    <property type="term" value="F:hydrolase activity"/>
    <property type="evidence" value="ECO:0007669"/>
    <property type="project" value="UniProtKB-KW"/>
</dbReference>
<dbReference type="Proteomes" id="UP000570361">
    <property type="component" value="Unassembled WGS sequence"/>
</dbReference>
<dbReference type="AlphaFoldDB" id="A0A7W5AYT3"/>
<dbReference type="InterPro" id="IPR023214">
    <property type="entry name" value="HAD_sf"/>
</dbReference>
<dbReference type="PANTHER" id="PTHR43611:SF3">
    <property type="entry name" value="FLAVIN MONONUCLEOTIDE HYDROLASE 1, CHLOROPLATIC"/>
    <property type="match status" value="1"/>
</dbReference>
<dbReference type="SUPFAM" id="SSF56784">
    <property type="entry name" value="HAD-like"/>
    <property type="match status" value="1"/>
</dbReference>
<dbReference type="Gene3D" id="3.40.50.1000">
    <property type="entry name" value="HAD superfamily/HAD-like"/>
    <property type="match status" value="1"/>
</dbReference>
<evidence type="ECO:0000313" key="1">
    <source>
        <dbReference type="EMBL" id="MBB3111285.1"/>
    </source>
</evidence>
<evidence type="ECO:0000313" key="2">
    <source>
        <dbReference type="Proteomes" id="UP000570361"/>
    </source>
</evidence>
<keyword evidence="1" id="KW-0378">Hydrolase</keyword>
<dbReference type="InterPro" id="IPR006439">
    <property type="entry name" value="HAD-SF_hydro_IA"/>
</dbReference>
<name>A0A7W5AYT3_9BACL</name>
<dbReference type="InterPro" id="IPR036412">
    <property type="entry name" value="HAD-like_sf"/>
</dbReference>
<accession>A0A7W5AYT3</accession>
<sequence length="195" mass="21757">MSERIQLVLDAGGVIVTNLTPGFWQEIAAHGQLNEAELVGQYKQSLSASLWSGKVTEPAFWTWLSQAGPSIVIDYARERLTANLTYLPAALRLQEWSRTMDLHLLSNHRTEWLLPVLQPYLSCFKSITISSEAGLAKPNPDLFTRLSNTLPSGAEVIFVDDHERNLEQGRAIGWAGLIADPENKWIDFVDAKAKI</sequence>
<comment type="caution">
    <text evidence="1">The sequence shown here is derived from an EMBL/GenBank/DDBJ whole genome shotgun (WGS) entry which is preliminary data.</text>
</comment>
<dbReference type="Pfam" id="PF00702">
    <property type="entry name" value="Hydrolase"/>
    <property type="match status" value="1"/>
</dbReference>
<reference evidence="1 2" key="1">
    <citation type="submission" date="2020-08" db="EMBL/GenBank/DDBJ databases">
        <title>Genomic Encyclopedia of Type Strains, Phase III (KMG-III): the genomes of soil and plant-associated and newly described type strains.</title>
        <authorList>
            <person name="Whitman W."/>
        </authorList>
    </citation>
    <scope>NUCLEOTIDE SEQUENCE [LARGE SCALE GENOMIC DNA]</scope>
    <source>
        <strain evidence="1 2">CECT 5862</strain>
    </source>
</reference>
<dbReference type="InterPro" id="IPR023198">
    <property type="entry name" value="PGP-like_dom2"/>
</dbReference>
<dbReference type="RefSeq" id="WP_183601137.1">
    <property type="nucleotide sequence ID" value="NZ_JACHXK010000006.1"/>
</dbReference>
<dbReference type="Gene3D" id="1.10.150.240">
    <property type="entry name" value="Putative phosphatase, domain 2"/>
    <property type="match status" value="1"/>
</dbReference>
<proteinExistence type="predicted"/>
<dbReference type="PANTHER" id="PTHR43611">
    <property type="entry name" value="ALPHA-D-GLUCOSE 1-PHOSPHATE PHOSPHATASE"/>
    <property type="match status" value="1"/>
</dbReference>